<evidence type="ECO:0000256" key="3">
    <source>
        <dbReference type="ARBA" id="ARBA00022741"/>
    </source>
</evidence>
<dbReference type="InterPro" id="IPR017871">
    <property type="entry name" value="ABC_transporter-like_CS"/>
</dbReference>
<dbReference type="RefSeq" id="WP_079490010.1">
    <property type="nucleotide sequence ID" value="NZ_FUZT01000002.1"/>
</dbReference>
<protein>
    <submittedName>
        <fullName evidence="6">Oligopeptide transport system ATP-binding protein</fullName>
    </submittedName>
</protein>
<dbReference type="EMBL" id="FUZT01000002">
    <property type="protein sequence ID" value="SKC50418.1"/>
    <property type="molecule type" value="Genomic_DNA"/>
</dbReference>
<dbReference type="CDD" id="cd03257">
    <property type="entry name" value="ABC_NikE_OppD_transporters"/>
    <property type="match status" value="1"/>
</dbReference>
<organism evidence="6 7">
    <name type="scientific">Maledivibacter halophilus</name>
    <dbReference type="NCBI Taxonomy" id="36842"/>
    <lineage>
        <taxon>Bacteria</taxon>
        <taxon>Bacillati</taxon>
        <taxon>Bacillota</taxon>
        <taxon>Clostridia</taxon>
        <taxon>Peptostreptococcales</taxon>
        <taxon>Caminicellaceae</taxon>
        <taxon>Maledivibacter</taxon>
    </lineage>
</organism>
<dbReference type="PROSITE" id="PS00211">
    <property type="entry name" value="ABC_TRANSPORTER_1"/>
    <property type="match status" value="1"/>
</dbReference>
<evidence type="ECO:0000313" key="7">
    <source>
        <dbReference type="Proteomes" id="UP000190285"/>
    </source>
</evidence>
<dbReference type="FunFam" id="3.40.50.300:FF:000016">
    <property type="entry name" value="Oligopeptide ABC transporter ATP-binding component"/>
    <property type="match status" value="1"/>
</dbReference>
<accession>A0A1T5JGV7</accession>
<dbReference type="GO" id="GO:0055085">
    <property type="term" value="P:transmembrane transport"/>
    <property type="evidence" value="ECO:0007669"/>
    <property type="project" value="UniProtKB-ARBA"/>
</dbReference>
<dbReference type="Gene3D" id="3.40.50.300">
    <property type="entry name" value="P-loop containing nucleotide triphosphate hydrolases"/>
    <property type="match status" value="1"/>
</dbReference>
<dbReference type="Pfam" id="PF00005">
    <property type="entry name" value="ABC_tran"/>
    <property type="match status" value="1"/>
</dbReference>
<feature type="domain" description="ABC transporter" evidence="5">
    <location>
        <begin position="6"/>
        <end position="255"/>
    </location>
</feature>
<dbReference type="GO" id="GO:0005524">
    <property type="term" value="F:ATP binding"/>
    <property type="evidence" value="ECO:0007669"/>
    <property type="project" value="UniProtKB-KW"/>
</dbReference>
<evidence type="ECO:0000256" key="1">
    <source>
        <dbReference type="ARBA" id="ARBA00005417"/>
    </source>
</evidence>
<sequence length="259" mass="29231">MAEAILKVKNLSKHFVIRKSFLSSKTIIKAVDNISFEVKKGEILGLIGESGSGKTTTGNLILKLLKNDNGSLFFNNINITDMEEKQMRSLRKEIQIIFQHTHGTLDPKMTIGELLLEPLKIHRIVSDCEYDNEVGRLLEMVGLSKSNKEKFPHQLSGGQRQRVGIARAIATRPKFIVCDEPVSALDVSVQGQILNLLLELKKSLDLTYLFISHDLKVIKYICNRIAVMYKGQIVEIGDRDEVLNNPQNEYTQNLIESII</sequence>
<proteinExistence type="inferred from homology"/>
<keyword evidence="4 6" id="KW-0067">ATP-binding</keyword>
<dbReference type="STRING" id="36842.SAMN02194393_01163"/>
<evidence type="ECO:0000256" key="2">
    <source>
        <dbReference type="ARBA" id="ARBA00022448"/>
    </source>
</evidence>
<dbReference type="Proteomes" id="UP000190285">
    <property type="component" value="Unassembled WGS sequence"/>
</dbReference>
<dbReference type="InterPro" id="IPR003593">
    <property type="entry name" value="AAA+_ATPase"/>
</dbReference>
<dbReference type="PANTHER" id="PTHR43776:SF7">
    <property type="entry name" value="D,D-DIPEPTIDE TRANSPORT ATP-BINDING PROTEIN DDPF-RELATED"/>
    <property type="match status" value="1"/>
</dbReference>
<dbReference type="OrthoDB" id="9806285at2"/>
<keyword evidence="2" id="KW-0813">Transport</keyword>
<gene>
    <name evidence="6" type="ORF">SAMN02194393_01163</name>
</gene>
<comment type="similarity">
    <text evidence="1">Belongs to the ABC transporter superfamily.</text>
</comment>
<dbReference type="AlphaFoldDB" id="A0A1T5JGV7"/>
<name>A0A1T5JGV7_9FIRM</name>
<keyword evidence="7" id="KW-1185">Reference proteome</keyword>
<dbReference type="InterPro" id="IPR027417">
    <property type="entry name" value="P-loop_NTPase"/>
</dbReference>
<dbReference type="PANTHER" id="PTHR43776">
    <property type="entry name" value="TRANSPORT ATP-BINDING PROTEIN"/>
    <property type="match status" value="1"/>
</dbReference>
<dbReference type="PROSITE" id="PS50893">
    <property type="entry name" value="ABC_TRANSPORTER_2"/>
    <property type="match status" value="1"/>
</dbReference>
<evidence type="ECO:0000259" key="5">
    <source>
        <dbReference type="PROSITE" id="PS50893"/>
    </source>
</evidence>
<evidence type="ECO:0000313" key="6">
    <source>
        <dbReference type="EMBL" id="SKC50418.1"/>
    </source>
</evidence>
<dbReference type="SMART" id="SM00382">
    <property type="entry name" value="AAA"/>
    <property type="match status" value="1"/>
</dbReference>
<dbReference type="InterPro" id="IPR003439">
    <property type="entry name" value="ABC_transporter-like_ATP-bd"/>
</dbReference>
<dbReference type="GO" id="GO:0016887">
    <property type="term" value="F:ATP hydrolysis activity"/>
    <property type="evidence" value="ECO:0007669"/>
    <property type="project" value="InterPro"/>
</dbReference>
<evidence type="ECO:0000256" key="4">
    <source>
        <dbReference type="ARBA" id="ARBA00022840"/>
    </source>
</evidence>
<dbReference type="SUPFAM" id="SSF52540">
    <property type="entry name" value="P-loop containing nucleoside triphosphate hydrolases"/>
    <property type="match status" value="1"/>
</dbReference>
<dbReference type="InterPro" id="IPR050319">
    <property type="entry name" value="ABC_transp_ATP-bind"/>
</dbReference>
<keyword evidence="3" id="KW-0547">Nucleotide-binding</keyword>
<reference evidence="6 7" key="1">
    <citation type="submission" date="2017-02" db="EMBL/GenBank/DDBJ databases">
        <authorList>
            <person name="Peterson S.W."/>
        </authorList>
    </citation>
    <scope>NUCLEOTIDE SEQUENCE [LARGE SCALE GENOMIC DNA]</scope>
    <source>
        <strain evidence="6 7">M1</strain>
    </source>
</reference>